<organism evidence="2 3">
    <name type="scientific">Limimaricola pyoseonensis</name>
    <dbReference type="NCBI Taxonomy" id="521013"/>
    <lineage>
        <taxon>Bacteria</taxon>
        <taxon>Pseudomonadati</taxon>
        <taxon>Pseudomonadota</taxon>
        <taxon>Alphaproteobacteria</taxon>
        <taxon>Rhodobacterales</taxon>
        <taxon>Paracoccaceae</taxon>
        <taxon>Limimaricola</taxon>
    </lineage>
</organism>
<gene>
    <name evidence="2" type="ORF">SAMN04488567_1621</name>
</gene>
<dbReference type="Gene3D" id="3.40.50.720">
    <property type="entry name" value="NAD(P)-binding Rossmann-like Domain"/>
    <property type="match status" value="1"/>
</dbReference>
<keyword evidence="3" id="KW-1185">Reference proteome</keyword>
<dbReference type="GO" id="GO:0004074">
    <property type="term" value="F:biliverdin reductase [NAD(P)H] activity"/>
    <property type="evidence" value="ECO:0007669"/>
    <property type="project" value="TreeGrafter"/>
</dbReference>
<accession>A0A1G7CS23</accession>
<dbReference type="STRING" id="521013.SAMN04488567_1621"/>
<evidence type="ECO:0000259" key="1">
    <source>
        <dbReference type="Pfam" id="PF13460"/>
    </source>
</evidence>
<dbReference type="Proteomes" id="UP000198922">
    <property type="component" value="Unassembled WGS sequence"/>
</dbReference>
<feature type="domain" description="NAD(P)-binding" evidence="1">
    <location>
        <begin position="11"/>
        <end position="202"/>
    </location>
</feature>
<dbReference type="GO" id="GO:0042602">
    <property type="term" value="F:riboflavin reductase (NADPH) activity"/>
    <property type="evidence" value="ECO:0007669"/>
    <property type="project" value="TreeGrafter"/>
</dbReference>
<protein>
    <submittedName>
        <fullName evidence="2">NAD(P)H-binding</fullName>
    </submittedName>
</protein>
<dbReference type="Pfam" id="PF13460">
    <property type="entry name" value="NAD_binding_10"/>
    <property type="match status" value="1"/>
</dbReference>
<evidence type="ECO:0000313" key="3">
    <source>
        <dbReference type="Proteomes" id="UP000198922"/>
    </source>
</evidence>
<reference evidence="3" key="1">
    <citation type="submission" date="2016-10" db="EMBL/GenBank/DDBJ databases">
        <authorList>
            <person name="Varghese N."/>
            <person name="Submissions S."/>
        </authorList>
    </citation>
    <scope>NUCLEOTIDE SEQUENCE [LARGE SCALE GENOMIC DNA]</scope>
    <source>
        <strain evidence="3">DSM 21424</strain>
    </source>
</reference>
<dbReference type="InterPro" id="IPR036291">
    <property type="entry name" value="NAD(P)-bd_dom_sf"/>
</dbReference>
<dbReference type="PANTHER" id="PTHR43355:SF2">
    <property type="entry name" value="FLAVIN REDUCTASE (NADPH)"/>
    <property type="match status" value="1"/>
</dbReference>
<dbReference type="OrthoDB" id="7419852at2"/>
<dbReference type="RefSeq" id="WP_090110870.1">
    <property type="nucleotide sequence ID" value="NZ_FNAT01000002.1"/>
</dbReference>
<proteinExistence type="predicted"/>
<dbReference type="SUPFAM" id="SSF51735">
    <property type="entry name" value="NAD(P)-binding Rossmann-fold domains"/>
    <property type="match status" value="1"/>
</dbReference>
<evidence type="ECO:0000313" key="2">
    <source>
        <dbReference type="EMBL" id="SDE42152.1"/>
    </source>
</evidence>
<sequence length="233" mass="25244">MTDPKTLLVLGAHGVTGQEVVAQAVAKGHRVRAAEMSWPEDAAPPAPGVERVTADVLKDDLGPVVQGVDAVISALGVPGDPQTLMDPPPLYTTGTRRLVEAMRGAGVKRLVTISASFVVTHDRGPALFRATAIPALTRVLDQMRDMEEMLRATDLDWTAVRPGWLLPEPLTAEYVVVPDVIPEDLIRTRHADLAHFMLHCAESGEWLRQTPAIAREEDAAHSSSFEVVREMLA</sequence>
<dbReference type="AlphaFoldDB" id="A0A1G7CS23"/>
<name>A0A1G7CS23_9RHOB</name>
<dbReference type="InterPro" id="IPR051606">
    <property type="entry name" value="Polyketide_Oxido-like"/>
</dbReference>
<dbReference type="PANTHER" id="PTHR43355">
    <property type="entry name" value="FLAVIN REDUCTASE (NADPH)"/>
    <property type="match status" value="1"/>
</dbReference>
<dbReference type="InterPro" id="IPR016040">
    <property type="entry name" value="NAD(P)-bd_dom"/>
</dbReference>
<dbReference type="EMBL" id="FNAT01000002">
    <property type="protein sequence ID" value="SDE42152.1"/>
    <property type="molecule type" value="Genomic_DNA"/>
</dbReference>